<evidence type="ECO:0008006" key="3">
    <source>
        <dbReference type="Google" id="ProtNLM"/>
    </source>
</evidence>
<organism evidence="1 2">
    <name type="scientific">Pseudoalteromonas luteoviolacea S4060-1</name>
    <dbReference type="NCBI Taxonomy" id="1365257"/>
    <lineage>
        <taxon>Bacteria</taxon>
        <taxon>Pseudomonadati</taxon>
        <taxon>Pseudomonadota</taxon>
        <taxon>Gammaproteobacteria</taxon>
        <taxon>Alteromonadales</taxon>
        <taxon>Pseudoalteromonadaceae</taxon>
        <taxon>Pseudoalteromonas</taxon>
    </lineage>
</organism>
<reference evidence="1 2" key="1">
    <citation type="submission" date="2013-07" db="EMBL/GenBank/DDBJ databases">
        <title>Comparative Genomic and Metabolomic Analysis of Twelve Strains of Pseudoalteromonas luteoviolacea.</title>
        <authorList>
            <person name="Vynne N.G."/>
            <person name="Mansson M."/>
            <person name="Gram L."/>
        </authorList>
    </citation>
    <scope>NUCLEOTIDE SEQUENCE [LARGE SCALE GENOMIC DNA]</scope>
    <source>
        <strain evidence="1 2">S4060-1</strain>
    </source>
</reference>
<sequence length="254" mass="28880">MKQKNVFTYWSGPKSPLIAELEELMILHSKNNYDLHLLNETNVAEYISVPENFSSLTPVEQSDFIRVAVICEYGGIWLDADTLVMGSLDPLFEYLESNDGFFMLENNRDCVNGVFGSNKHTKFMTVWSGIIQIVTSNLTPLAQYASQLGLGNWGINGVKVISALHSSGTPLMHSYEFLKGLDNIYPVNYTDLVEEFATKPYENYKHIEREFQPLIVLGNSLYRHLENLTQDELREMDNALAYFLKTSREAALSN</sequence>
<dbReference type="PATRIC" id="fig|1365257.3.peg.2748"/>
<comment type="caution">
    <text evidence="1">The sequence shown here is derived from an EMBL/GenBank/DDBJ whole genome shotgun (WGS) entry which is preliminary data.</text>
</comment>
<protein>
    <recommendedName>
        <fullName evidence="3">Alpha 1,4-glycosyltransferase domain-containing protein</fullName>
    </recommendedName>
</protein>
<dbReference type="Pfam" id="PF05704">
    <property type="entry name" value="Caps_synth"/>
    <property type="match status" value="1"/>
</dbReference>
<evidence type="ECO:0000313" key="1">
    <source>
        <dbReference type="EMBL" id="KZN66260.1"/>
    </source>
</evidence>
<dbReference type="Proteomes" id="UP000076661">
    <property type="component" value="Unassembled WGS sequence"/>
</dbReference>
<dbReference type="GO" id="GO:0016757">
    <property type="term" value="F:glycosyltransferase activity"/>
    <property type="evidence" value="ECO:0007669"/>
    <property type="project" value="InterPro"/>
</dbReference>
<accession>A0A161YUM6</accession>
<dbReference type="AlphaFoldDB" id="A0A161YUM6"/>
<dbReference type="RefSeq" id="WP_063381414.1">
    <property type="nucleotide sequence ID" value="NZ_AUXX01000018.1"/>
</dbReference>
<dbReference type="SUPFAM" id="SSF53448">
    <property type="entry name" value="Nucleotide-diphospho-sugar transferases"/>
    <property type="match status" value="1"/>
</dbReference>
<evidence type="ECO:0000313" key="2">
    <source>
        <dbReference type="Proteomes" id="UP000076661"/>
    </source>
</evidence>
<proteinExistence type="predicted"/>
<name>A0A161YUM6_9GAMM</name>
<dbReference type="InterPro" id="IPR008441">
    <property type="entry name" value="AfumC-like_glycosyl_Trfase"/>
</dbReference>
<dbReference type="EMBL" id="AUXX01000018">
    <property type="protein sequence ID" value="KZN66260.1"/>
    <property type="molecule type" value="Genomic_DNA"/>
</dbReference>
<gene>
    <name evidence="1" type="ORF">N478_20300</name>
</gene>
<dbReference type="Gene3D" id="3.90.550.20">
    <property type="match status" value="1"/>
</dbReference>
<dbReference type="InterPro" id="IPR029044">
    <property type="entry name" value="Nucleotide-diphossugar_trans"/>
</dbReference>